<protein>
    <recommendedName>
        <fullName evidence="4">Integral membrane protein</fullName>
    </recommendedName>
</protein>
<gene>
    <name evidence="2" type="ORF">DP939_12730</name>
</gene>
<name>A0A366M112_9ACTN</name>
<evidence type="ECO:0000313" key="2">
    <source>
        <dbReference type="EMBL" id="RBQ19875.1"/>
    </source>
</evidence>
<evidence type="ECO:0000256" key="1">
    <source>
        <dbReference type="SAM" id="Phobius"/>
    </source>
</evidence>
<dbReference type="AlphaFoldDB" id="A0A366M112"/>
<evidence type="ECO:0000313" key="3">
    <source>
        <dbReference type="Proteomes" id="UP000253303"/>
    </source>
</evidence>
<dbReference type="EMBL" id="QMEY01000004">
    <property type="protein sequence ID" value="RBQ19875.1"/>
    <property type="molecule type" value="Genomic_DNA"/>
</dbReference>
<keyword evidence="3" id="KW-1185">Reference proteome</keyword>
<dbReference type="Proteomes" id="UP000253303">
    <property type="component" value="Unassembled WGS sequence"/>
</dbReference>
<comment type="caution">
    <text evidence="2">The sequence shown here is derived from an EMBL/GenBank/DDBJ whole genome shotgun (WGS) entry which is preliminary data.</text>
</comment>
<feature type="transmembrane region" description="Helical" evidence="1">
    <location>
        <begin position="66"/>
        <end position="86"/>
    </location>
</feature>
<keyword evidence="1" id="KW-1133">Transmembrane helix</keyword>
<keyword evidence="1" id="KW-0812">Transmembrane</keyword>
<feature type="transmembrane region" description="Helical" evidence="1">
    <location>
        <begin position="92"/>
        <end position="110"/>
    </location>
</feature>
<reference evidence="2 3" key="1">
    <citation type="submission" date="2018-06" db="EMBL/GenBank/DDBJ databases">
        <title>Sphaerisporangium craniellae sp. nov., isolated from a marine sponge in the South China Sea.</title>
        <authorList>
            <person name="Li L."/>
        </authorList>
    </citation>
    <scope>NUCLEOTIDE SEQUENCE [LARGE SCALE GENOMIC DNA]</scope>
    <source>
        <strain evidence="2 3">LHW63015</strain>
    </source>
</reference>
<evidence type="ECO:0008006" key="4">
    <source>
        <dbReference type="Google" id="ProtNLM"/>
    </source>
</evidence>
<organism evidence="2 3">
    <name type="scientific">Spongiactinospora rosea</name>
    <dbReference type="NCBI Taxonomy" id="2248750"/>
    <lineage>
        <taxon>Bacteria</taxon>
        <taxon>Bacillati</taxon>
        <taxon>Actinomycetota</taxon>
        <taxon>Actinomycetes</taxon>
        <taxon>Streptosporangiales</taxon>
        <taxon>Streptosporangiaceae</taxon>
        <taxon>Spongiactinospora</taxon>
    </lineage>
</organism>
<accession>A0A366M112</accession>
<proteinExistence type="predicted"/>
<dbReference type="OrthoDB" id="3854538at2"/>
<keyword evidence="1" id="KW-0472">Membrane</keyword>
<sequence>MTTDSADELKAAVAARRDLGPEYEDAIVEGFLEKVDDRIEQRVRERAAALPAPPPSERGRQGDGQVLALAIVSLGVGMVGTIITAVNDADMGLAFMVWFGVVAVNVAFMVSRKRS</sequence>